<protein>
    <submittedName>
        <fullName evidence="3">Xanthan lyase</fullName>
    </submittedName>
</protein>
<dbReference type="Proteomes" id="UP001196873">
    <property type="component" value="Unassembled WGS sequence"/>
</dbReference>
<proteinExistence type="predicted"/>
<dbReference type="SMART" id="SM00060">
    <property type="entry name" value="FN3"/>
    <property type="match status" value="1"/>
</dbReference>
<feature type="domain" description="Fibronectin type-III" evidence="2">
    <location>
        <begin position="589"/>
        <end position="681"/>
    </location>
</feature>
<accession>A0AAW4NMK8</accession>
<comment type="caution">
    <text evidence="3">The sequence shown here is derived from an EMBL/GenBank/DDBJ whole genome shotgun (WGS) entry which is preliminary data.</text>
</comment>
<name>A0AAW4NMK8_9BACT</name>
<feature type="chain" id="PRO_5043935584" evidence="1">
    <location>
        <begin position="21"/>
        <end position="963"/>
    </location>
</feature>
<dbReference type="EMBL" id="JAHXRF010000001">
    <property type="protein sequence ID" value="MBW4864495.1"/>
    <property type="molecule type" value="Genomic_DNA"/>
</dbReference>
<keyword evidence="1" id="KW-0732">Signal</keyword>
<dbReference type="GO" id="GO:0016829">
    <property type="term" value="F:lyase activity"/>
    <property type="evidence" value="ECO:0007669"/>
    <property type="project" value="UniProtKB-KW"/>
</dbReference>
<dbReference type="PROSITE" id="PS50853">
    <property type="entry name" value="FN3"/>
    <property type="match status" value="1"/>
</dbReference>
<dbReference type="RefSeq" id="WP_219427118.1">
    <property type="nucleotide sequence ID" value="NZ_JAHXRD010000001.1"/>
</dbReference>
<dbReference type="Pfam" id="PF25275">
    <property type="entry name" value="Golvesin_C"/>
    <property type="match status" value="1"/>
</dbReference>
<organism evidence="3 4">
    <name type="scientific">Segatella salivae</name>
    <dbReference type="NCBI Taxonomy" id="228604"/>
    <lineage>
        <taxon>Bacteria</taxon>
        <taxon>Pseudomonadati</taxon>
        <taxon>Bacteroidota</taxon>
        <taxon>Bacteroidia</taxon>
        <taxon>Bacteroidales</taxon>
        <taxon>Prevotellaceae</taxon>
        <taxon>Segatella</taxon>
    </lineage>
</organism>
<dbReference type="InterPro" id="IPR033803">
    <property type="entry name" value="CBD-like_Golvesin-Xly"/>
</dbReference>
<evidence type="ECO:0000313" key="4">
    <source>
        <dbReference type="Proteomes" id="UP001196873"/>
    </source>
</evidence>
<sequence length="963" mass="107615">MRRILVAIGFFLTFSMPSLAQTTKENTSITNAIESFLSNYCIEKKHSSESIHINKLQIDNSKKTINISISNSFANIEFTSKEVKKIFKGIKKKLPSWYKDYQLVVQTCGIPLQYLPDDSKIPDDEGNRFWGDIEYNGLPWTSNVSRPFNISHGLYNKHVTIWASHGSYYDSEKGVWKWQRPNLFGTTEDLFTQTIVVPYLIPMLQNAGAVVFTPRERDWQTEELIIDNDISKQPSYLEVNVKGNWETAPQKGFSYHSGTYENGENPFIAGTARMIKATKSNRYSLISYQPQFNKEGRYAVYVSYQTLEKSVPDAEYIIYHKGEATRFNVNQTMGGGTWVYLGTFDFAQGNSQDNRVVITNHSKHHGIVTSDAVRFGGGMGNIERGGIVSGYPRCLEGARYYAQWAGAPSSVYNSKLGQNDYADDINSRPYMSNWLGGGSCFEPSIEGKKVPIELSLAVHSDAGYDKDGGLIGSLAICTTNFNEGKLNAGISRLTSKDLANRLLNGFDRDLPSIANHWIRRYLWDRNYSETRNPEVPSAIIETLSHQNFPDVLLGQDPNFKFTMARSLYKTITRFINEAHGNPTIIQPLAPGNFKIEFTGIDNIKLSWTPTEDNLEPSAHPTAYIVYTAIGNSGYDNGIVVKEPFYNIKTVPGVQYSFKITGINRGGESFPTEELSAYRQEGASKTILVVNGFDRLSGPSVIDDDEKQGIELDKDPGVSYGLTAGWNGRQLNFDKAKMGIEGPGGLGYSGNELAGKFIMGNDFSAVKSHTEAIASAKKYNVVSCSMQAFETSNIDLSKYQAIDLIYGLQKYNKYALKNYQVLSKTSQDLLRKYTKDHGNLIVSGSYIGSEMQDNEKSTFLNDVLKAIYQQNDSSQIGEQINGLGTTFCIYRQGNSRHYAATSVDRLSPTMNAICAMQYSDGSSAAVGYQGSDYHCFTIGFPLECIKSNKERNEIMRGILQYIMK</sequence>
<dbReference type="InterPro" id="IPR003961">
    <property type="entry name" value="FN3_dom"/>
</dbReference>
<keyword evidence="3" id="KW-0456">Lyase</keyword>
<feature type="signal peptide" evidence="1">
    <location>
        <begin position="1"/>
        <end position="20"/>
    </location>
</feature>
<evidence type="ECO:0000256" key="1">
    <source>
        <dbReference type="SAM" id="SignalP"/>
    </source>
</evidence>
<dbReference type="AlphaFoldDB" id="A0AAW4NMK8"/>
<evidence type="ECO:0000259" key="2">
    <source>
        <dbReference type="PROSITE" id="PS50853"/>
    </source>
</evidence>
<reference evidence="3" key="1">
    <citation type="submission" date="2021-07" db="EMBL/GenBank/DDBJ databases">
        <title>Genomic diversity and antimicrobial resistance of Prevotella spp. isolated from chronic lung disease airways.</title>
        <authorList>
            <person name="Webb K.A."/>
            <person name="Olagoke O.S."/>
            <person name="Baird T."/>
            <person name="Neill J."/>
            <person name="Pham A."/>
            <person name="Wells T.J."/>
            <person name="Ramsay K.A."/>
            <person name="Bell S.C."/>
            <person name="Sarovich D.S."/>
            <person name="Price E.P."/>
        </authorList>
    </citation>
    <scope>NUCLEOTIDE SEQUENCE</scope>
    <source>
        <strain evidence="3">SCHI0047.S.3</strain>
    </source>
</reference>
<evidence type="ECO:0000313" key="3">
    <source>
        <dbReference type="EMBL" id="MBW4864495.1"/>
    </source>
</evidence>
<gene>
    <name evidence="3" type="ORF">KZY68_00335</name>
</gene>
<dbReference type="CDD" id="cd00063">
    <property type="entry name" value="FN3"/>
    <property type="match status" value="1"/>
</dbReference>